<feature type="compositionally biased region" description="Acidic residues" evidence="1">
    <location>
        <begin position="207"/>
        <end position="236"/>
    </location>
</feature>
<feature type="region of interest" description="Disordered" evidence="1">
    <location>
        <begin position="1"/>
        <end position="288"/>
    </location>
</feature>
<feature type="compositionally biased region" description="Acidic residues" evidence="1">
    <location>
        <begin position="9"/>
        <end position="22"/>
    </location>
</feature>
<feature type="compositionally biased region" description="Pro residues" evidence="1">
    <location>
        <begin position="129"/>
        <end position="141"/>
    </location>
</feature>
<feature type="compositionally biased region" description="Low complexity" evidence="1">
    <location>
        <begin position="142"/>
        <end position="164"/>
    </location>
</feature>
<proteinExistence type="predicted"/>
<organism evidence="2 3">
    <name type="scientific">Exidia glandulosa HHB12029</name>
    <dbReference type="NCBI Taxonomy" id="1314781"/>
    <lineage>
        <taxon>Eukaryota</taxon>
        <taxon>Fungi</taxon>
        <taxon>Dikarya</taxon>
        <taxon>Basidiomycota</taxon>
        <taxon>Agaricomycotina</taxon>
        <taxon>Agaricomycetes</taxon>
        <taxon>Auriculariales</taxon>
        <taxon>Exidiaceae</taxon>
        <taxon>Exidia</taxon>
    </lineage>
</organism>
<feature type="compositionally biased region" description="Basic and acidic residues" evidence="1">
    <location>
        <begin position="237"/>
        <end position="258"/>
    </location>
</feature>
<accession>A0A165HMN0</accession>
<dbReference type="Proteomes" id="UP000077266">
    <property type="component" value="Unassembled WGS sequence"/>
</dbReference>
<reference evidence="2 3" key="1">
    <citation type="journal article" date="2016" name="Mol. Biol. Evol.">
        <title>Comparative Genomics of Early-Diverging Mushroom-Forming Fungi Provides Insights into the Origins of Lignocellulose Decay Capabilities.</title>
        <authorList>
            <person name="Nagy L.G."/>
            <person name="Riley R."/>
            <person name="Tritt A."/>
            <person name="Adam C."/>
            <person name="Daum C."/>
            <person name="Floudas D."/>
            <person name="Sun H."/>
            <person name="Yadav J.S."/>
            <person name="Pangilinan J."/>
            <person name="Larsson K.H."/>
            <person name="Matsuura K."/>
            <person name="Barry K."/>
            <person name="Labutti K."/>
            <person name="Kuo R."/>
            <person name="Ohm R.A."/>
            <person name="Bhattacharya S.S."/>
            <person name="Shirouzu T."/>
            <person name="Yoshinaga Y."/>
            <person name="Martin F.M."/>
            <person name="Grigoriev I.V."/>
            <person name="Hibbett D.S."/>
        </authorList>
    </citation>
    <scope>NUCLEOTIDE SEQUENCE [LARGE SCALE GENOMIC DNA]</scope>
    <source>
        <strain evidence="2 3">HHB12029</strain>
    </source>
</reference>
<protein>
    <submittedName>
        <fullName evidence="2">Uncharacterized protein</fullName>
    </submittedName>
</protein>
<sequence>MPRRNPEDFASEPDGELSDNDVPESPTQRLQKGKGKAAAAARSEPAPTPPTDPTPAMPRPKKAPEPSGRVTRCQVALGAAPAVPHIPLDGAPQPRTQQQGAPVRAPTRIPRGPVRALAAVIPRARPAALRPPAPRPRPVTPPTARRNAAQPSRVPRARPAATARVQKSRVRPANARRQAELDLGEDDDDFKEWWGVGADQQQHNDNDDVPSDEGGLMEEEEGEEEQQGDQEGESDDPPARVDRYMRPRQDVDVDDLRGQKRSQSMRASVASRSDVPSPPRKKRPGAGDVDAFAHFAPGRTADPYLSQISECARIIITGGFKQYLPLHFFSPEVRRAEEEARLLLRPDESILTRVPRSKVLESQATHEQFMTWTQLALKAFPALRVPEMIVSMYERHWGHVQTAEDAESEWTTWRDYDLRRRAQVKGDYPIDISELDLETLRLCRAATQAKLNAEMRAATVRYQRPSGAQATSSNAQASTSATAKTQALKVLKYSRCLICGSRTHTHDKDVARDDCDTLWLVRDERGTWKTPDTKAPICWMFNSVGGCSKTLCRFAKSGHRSREDG</sequence>
<name>A0A165HMN0_EXIGL</name>
<gene>
    <name evidence="2" type="ORF">EXIGLDRAFT_769174</name>
</gene>
<evidence type="ECO:0000313" key="3">
    <source>
        <dbReference type="Proteomes" id="UP000077266"/>
    </source>
</evidence>
<evidence type="ECO:0000256" key="1">
    <source>
        <dbReference type="SAM" id="MobiDB-lite"/>
    </source>
</evidence>
<dbReference type="InParanoid" id="A0A165HMN0"/>
<dbReference type="AlphaFoldDB" id="A0A165HMN0"/>
<dbReference type="EMBL" id="KV426012">
    <property type="protein sequence ID" value="KZV92195.1"/>
    <property type="molecule type" value="Genomic_DNA"/>
</dbReference>
<feature type="compositionally biased region" description="Pro residues" evidence="1">
    <location>
        <begin position="46"/>
        <end position="58"/>
    </location>
</feature>
<evidence type="ECO:0000313" key="2">
    <source>
        <dbReference type="EMBL" id="KZV92195.1"/>
    </source>
</evidence>
<keyword evidence="3" id="KW-1185">Reference proteome</keyword>
<feature type="compositionally biased region" description="Low complexity" evidence="1">
    <location>
        <begin position="113"/>
        <end position="128"/>
    </location>
</feature>